<dbReference type="GO" id="GO:0008982">
    <property type="term" value="F:protein-N(PI)-phosphohistidine-sugar phosphotransferase activity"/>
    <property type="evidence" value="ECO:0007669"/>
    <property type="project" value="InterPro"/>
</dbReference>
<comment type="caution">
    <text evidence="9">The sequence shown here is derived from an EMBL/GenBank/DDBJ whole genome shotgun (WGS) entry which is preliminary data.</text>
</comment>
<dbReference type="PROSITE" id="PS51101">
    <property type="entry name" value="PTS_EIIB_TYPE_4"/>
    <property type="match status" value="1"/>
</dbReference>
<evidence type="ECO:0000256" key="1">
    <source>
        <dbReference type="ARBA" id="ARBA00004496"/>
    </source>
</evidence>
<dbReference type="Gene3D" id="3.40.35.10">
    <property type="entry name" value="Phosphotransferase system, sorbose subfamily IIB component"/>
    <property type="match status" value="1"/>
</dbReference>
<gene>
    <name evidence="9" type="ORF">ENJ15_00190</name>
</gene>
<evidence type="ECO:0000256" key="6">
    <source>
        <dbReference type="ARBA" id="ARBA00022683"/>
    </source>
</evidence>
<evidence type="ECO:0000256" key="7">
    <source>
        <dbReference type="ARBA" id="ARBA00022777"/>
    </source>
</evidence>
<evidence type="ECO:0000256" key="2">
    <source>
        <dbReference type="ARBA" id="ARBA00022448"/>
    </source>
</evidence>
<comment type="subcellular location">
    <subcellularLocation>
        <location evidence="1">Cytoplasm</location>
    </subcellularLocation>
</comment>
<dbReference type="AlphaFoldDB" id="A0A7V5RMQ8"/>
<dbReference type="EMBL" id="DRLI01000009">
    <property type="protein sequence ID" value="HHM01401.1"/>
    <property type="molecule type" value="Genomic_DNA"/>
</dbReference>
<reference evidence="9" key="1">
    <citation type="journal article" date="2020" name="mSystems">
        <title>Genome- and Community-Level Interaction Insights into Carbon Utilization and Element Cycling Functions of Hydrothermarchaeota in Hydrothermal Sediment.</title>
        <authorList>
            <person name="Zhou Z."/>
            <person name="Liu Y."/>
            <person name="Xu W."/>
            <person name="Pan J."/>
            <person name="Luo Z.H."/>
            <person name="Li M."/>
        </authorList>
    </citation>
    <scope>NUCLEOTIDE SEQUENCE [LARGE SCALE GENOMIC DNA]</scope>
    <source>
        <strain evidence="9">HyVt-460</strain>
    </source>
</reference>
<keyword evidence="7" id="KW-0418">Kinase</keyword>
<evidence type="ECO:0000259" key="8">
    <source>
        <dbReference type="PROSITE" id="PS51101"/>
    </source>
</evidence>
<keyword evidence="3" id="KW-0963">Cytoplasm</keyword>
<name>A0A7V5RMQ8_CALAY</name>
<evidence type="ECO:0000313" key="9">
    <source>
        <dbReference type="EMBL" id="HHM01401.1"/>
    </source>
</evidence>
<dbReference type="Pfam" id="PF03830">
    <property type="entry name" value="PTSIIB_sorb"/>
    <property type="match status" value="1"/>
</dbReference>
<protein>
    <submittedName>
        <fullName evidence="9">PTS mannose/fructose/sorbose transporter subunit IIB</fullName>
    </submittedName>
</protein>
<evidence type="ECO:0000256" key="4">
    <source>
        <dbReference type="ARBA" id="ARBA00022597"/>
    </source>
</evidence>
<dbReference type="GO" id="GO:0005737">
    <property type="term" value="C:cytoplasm"/>
    <property type="evidence" value="ECO:0007669"/>
    <property type="project" value="UniProtKB-SubCell"/>
</dbReference>
<keyword evidence="6" id="KW-0598">Phosphotransferase system</keyword>
<dbReference type="Proteomes" id="UP000885771">
    <property type="component" value="Unassembled WGS sequence"/>
</dbReference>
<evidence type="ECO:0000256" key="3">
    <source>
        <dbReference type="ARBA" id="ARBA00022490"/>
    </source>
</evidence>
<dbReference type="GO" id="GO:0009401">
    <property type="term" value="P:phosphoenolpyruvate-dependent sugar phosphotransferase system"/>
    <property type="evidence" value="ECO:0007669"/>
    <property type="project" value="UniProtKB-KW"/>
</dbReference>
<dbReference type="GO" id="GO:0016301">
    <property type="term" value="F:kinase activity"/>
    <property type="evidence" value="ECO:0007669"/>
    <property type="project" value="UniProtKB-KW"/>
</dbReference>
<keyword evidence="2" id="KW-0813">Transport</keyword>
<evidence type="ECO:0000256" key="5">
    <source>
        <dbReference type="ARBA" id="ARBA00022679"/>
    </source>
</evidence>
<dbReference type="InterPro" id="IPR036667">
    <property type="entry name" value="PTS_IIB_sorbose-sp_sf"/>
</dbReference>
<accession>A0A7V5RMQ8</accession>
<proteinExistence type="predicted"/>
<keyword evidence="5" id="KW-0808">Transferase</keyword>
<organism evidence="9">
    <name type="scientific">Caldithrix abyssi</name>
    <dbReference type="NCBI Taxonomy" id="187145"/>
    <lineage>
        <taxon>Bacteria</taxon>
        <taxon>Pseudomonadati</taxon>
        <taxon>Calditrichota</taxon>
        <taxon>Calditrichia</taxon>
        <taxon>Calditrichales</taxon>
        <taxon>Calditrichaceae</taxon>
        <taxon>Caldithrix</taxon>
    </lineage>
</organism>
<dbReference type="SUPFAM" id="SSF52728">
    <property type="entry name" value="PTS IIb component"/>
    <property type="match status" value="1"/>
</dbReference>
<sequence length="159" mass="18084">MKIQLYRIDDRLIHGQVVIGWVSVLHSDKIILCDDEVEANDWEKELYLSCVPDGLKTLILDEKHAAELLNNSGGDDSKAIFLVKGPEVIEHLLDKGVSFHTVNVGGIHYKEGRRNFLPYLYLSDEEIASFHRCMKKGVRFECLDVPTGHKVDIREVIPT</sequence>
<keyword evidence="4" id="KW-0762">Sugar transport</keyword>
<feature type="domain" description="PTS EIIB type-4" evidence="8">
    <location>
        <begin position="1"/>
        <end position="159"/>
    </location>
</feature>
<dbReference type="InterPro" id="IPR004720">
    <property type="entry name" value="PTS_IIB_sorbose-sp"/>
</dbReference>